<dbReference type="PANTHER" id="PTHR46066">
    <property type="entry name" value="CHITINASE DOMAIN-CONTAINING PROTEIN 1 FAMILY MEMBER"/>
    <property type="match status" value="1"/>
</dbReference>
<dbReference type="SMART" id="SM00636">
    <property type="entry name" value="Glyco_18"/>
    <property type="match status" value="1"/>
</dbReference>
<dbReference type="InterPro" id="IPR029070">
    <property type="entry name" value="Chitinase_insertion_sf"/>
</dbReference>
<keyword evidence="3" id="KW-1185">Reference proteome</keyword>
<dbReference type="SUPFAM" id="SSF51445">
    <property type="entry name" value="(Trans)glycosidases"/>
    <property type="match status" value="1"/>
</dbReference>
<evidence type="ECO:0000259" key="1">
    <source>
        <dbReference type="PROSITE" id="PS51910"/>
    </source>
</evidence>
<dbReference type="Gene3D" id="3.10.50.10">
    <property type="match status" value="1"/>
</dbReference>
<dbReference type="EMBL" id="CP113524">
    <property type="protein sequence ID" value="WAJ23656.1"/>
    <property type="molecule type" value="Genomic_DNA"/>
</dbReference>
<organism evidence="2 3">
    <name type="scientific">Lacrimispora xylanolytica</name>
    <dbReference type="NCBI Taxonomy" id="29375"/>
    <lineage>
        <taxon>Bacteria</taxon>
        <taxon>Bacillati</taxon>
        <taxon>Bacillota</taxon>
        <taxon>Clostridia</taxon>
        <taxon>Lachnospirales</taxon>
        <taxon>Lachnospiraceae</taxon>
        <taxon>Lacrimispora</taxon>
    </lineage>
</organism>
<evidence type="ECO:0000313" key="2">
    <source>
        <dbReference type="EMBL" id="WAJ23656.1"/>
    </source>
</evidence>
<dbReference type="Gene3D" id="2.30.30.40">
    <property type="entry name" value="SH3 Domains"/>
    <property type="match status" value="1"/>
</dbReference>
<sequence length="553" mass="62137">MNRKAVPVLVALGLILIIIAGFFGTRIIERYIPTNQKADMTELLGVKDDEVALYLNEELQEEKGIFVEGQTYLPIDWVNRTLNERFYWDTNEKLLVYALPDSIVYADHSTVGSTGKPLIWVDKDAVYLSAGLVANYTDIRVSAYDSALNKRIFINNTWDALNKAVVKNDSNIRVKGGVKSPIVTWSAKGSHVTVLESMKRWDKVRTEDGFVGYVEHRHLGERTSETLKSTFEAPVYKSITMDEPVNLAWHQLTSSDGNASFDSLIANTKGVNVISPTWYELTDNEGNFKSLADAGYVKKAHDKGLKVWALINNFSKDVNTEILLSKTSTRRKLIESLMAEAKKYGYDGINLDFEGIKEEAGVHYIQFIRELSISCRKDGLVLSVDNYVPMAGNKFYNRKEQGIVADYVIIMGYDEHYAGGDAGSVASIGYVENGVKDTLLEVPKEKVVLAIPLYTRVWTEDESGKTTSSSIGIAKAKDWVTENKVELSWLEESGQYYGELKSTDGMKKLWLEEERSIGLKMNVIKQYDLAGVACWKLGFEPADIWDVIKLDKK</sequence>
<name>A0ABY7AAQ9_9FIRM</name>
<gene>
    <name evidence="2" type="ORF">OW255_19200</name>
</gene>
<keyword evidence="2" id="KW-0378">Hydrolase</keyword>
<dbReference type="Proteomes" id="UP001163115">
    <property type="component" value="Chromosome"/>
</dbReference>
<dbReference type="InterPro" id="IPR011583">
    <property type="entry name" value="Chitinase_II/V-like_cat"/>
</dbReference>
<accession>A0ABY7AAQ9</accession>
<dbReference type="PANTHER" id="PTHR46066:SF2">
    <property type="entry name" value="CHITINASE DOMAIN-CONTAINING PROTEIN 1"/>
    <property type="match status" value="1"/>
</dbReference>
<evidence type="ECO:0000313" key="3">
    <source>
        <dbReference type="Proteomes" id="UP001163115"/>
    </source>
</evidence>
<dbReference type="Pfam" id="PF00704">
    <property type="entry name" value="Glyco_hydro_18"/>
    <property type="match status" value="1"/>
</dbReference>
<proteinExistence type="predicted"/>
<dbReference type="InterPro" id="IPR017853">
    <property type="entry name" value="GH"/>
</dbReference>
<reference evidence="2" key="1">
    <citation type="submission" date="2022-11" db="EMBL/GenBank/DDBJ databases">
        <title>Lacrimispora xylanolytica sy1, complete genome.</title>
        <authorList>
            <person name="Choi S."/>
        </authorList>
    </citation>
    <scope>NUCLEOTIDE SEQUENCE</scope>
    <source>
        <strain evidence="2">Sy1</strain>
    </source>
</reference>
<dbReference type="PROSITE" id="PS51910">
    <property type="entry name" value="GH18_2"/>
    <property type="match status" value="1"/>
</dbReference>
<protein>
    <submittedName>
        <fullName evidence="2">Glycosyl hydrolase family 18 protein</fullName>
    </submittedName>
</protein>
<dbReference type="RefSeq" id="WP_268115037.1">
    <property type="nucleotide sequence ID" value="NZ_CP113524.1"/>
</dbReference>
<dbReference type="GO" id="GO:0016787">
    <property type="term" value="F:hydrolase activity"/>
    <property type="evidence" value="ECO:0007669"/>
    <property type="project" value="UniProtKB-KW"/>
</dbReference>
<feature type="domain" description="GH18" evidence="1">
    <location>
        <begin position="244"/>
        <end position="553"/>
    </location>
</feature>
<dbReference type="Gene3D" id="3.20.20.80">
    <property type="entry name" value="Glycosidases"/>
    <property type="match status" value="1"/>
</dbReference>
<dbReference type="InterPro" id="IPR001223">
    <property type="entry name" value="Glyco_hydro18_cat"/>
</dbReference>